<evidence type="ECO:0000313" key="3">
    <source>
        <dbReference type="Proteomes" id="UP000788153"/>
    </source>
</evidence>
<feature type="chain" id="PRO_5047189882" evidence="1">
    <location>
        <begin position="24"/>
        <end position="343"/>
    </location>
</feature>
<gene>
    <name evidence="2" type="ORF">FHT01_000702</name>
</gene>
<comment type="caution">
    <text evidence="2">The sequence shown here is derived from an EMBL/GenBank/DDBJ whole genome shotgun (WGS) entry which is preliminary data.</text>
</comment>
<dbReference type="RefSeq" id="WP_140048315.1">
    <property type="nucleotide sequence ID" value="NZ_BAAAEV010000001.1"/>
</dbReference>
<evidence type="ECO:0000256" key="1">
    <source>
        <dbReference type="SAM" id="SignalP"/>
    </source>
</evidence>
<organism evidence="2 3">
    <name type="scientific">Sphingomonas japonica</name>
    <dbReference type="NCBI Taxonomy" id="511662"/>
    <lineage>
        <taxon>Bacteria</taxon>
        <taxon>Pseudomonadati</taxon>
        <taxon>Pseudomonadota</taxon>
        <taxon>Alphaproteobacteria</taxon>
        <taxon>Sphingomonadales</taxon>
        <taxon>Sphingomonadaceae</taxon>
        <taxon>Sphingomonas</taxon>
    </lineage>
</organism>
<sequence>MRQRSISGAILLGATAWASPAAAQVQLFPTCSVTGDATAPVSITYDPFSSTGLSQATIPLVLRRTRGLLTARTTEVSLVLTVPSGSPVLDVTYQGYRVLYAEGATAGRPRALNSSDGGAGAAGEIRYNFGGLSASDVSAPLNLRVTVPPGTDLSAGQPIVFDILYICSGDGGMLDVPTPTRNNGAVRINVNTVSALQAYYAGSALDFGELSDVTTATVLGAPTRYTTATSNSLRVKSSGPYEVRVRSQNDFRLTFPGGSLTDAAQTIRYSAQFLGQEITSNTSFGTRSCVRAGVGGASGTLPIRATLKEGGSNKTPSSNYGDIVTVTFSPVVASSAAQACAGL</sequence>
<accession>A0ABX0TXY4</accession>
<proteinExistence type="predicted"/>
<keyword evidence="1" id="KW-0732">Signal</keyword>
<keyword evidence="3" id="KW-1185">Reference proteome</keyword>
<dbReference type="Proteomes" id="UP000788153">
    <property type="component" value="Unassembled WGS sequence"/>
</dbReference>
<name>A0ABX0TXY4_9SPHN</name>
<protein>
    <submittedName>
        <fullName evidence="2">Uncharacterized protein</fullName>
    </submittedName>
</protein>
<reference evidence="2 3" key="1">
    <citation type="submission" date="2020-03" db="EMBL/GenBank/DDBJ databases">
        <title>Genomic Encyclopedia of Type Strains, Phase IV (KMG-IV): sequencing the most valuable type-strain genomes for metagenomic binning, comparative biology and taxonomic classification.</title>
        <authorList>
            <person name="Goeker M."/>
        </authorList>
    </citation>
    <scope>NUCLEOTIDE SEQUENCE [LARGE SCALE GENOMIC DNA]</scope>
    <source>
        <strain evidence="2 3">DSM 22753</strain>
    </source>
</reference>
<feature type="signal peptide" evidence="1">
    <location>
        <begin position="1"/>
        <end position="23"/>
    </location>
</feature>
<dbReference type="EMBL" id="JAASQP010000001">
    <property type="protein sequence ID" value="NIJ23160.1"/>
    <property type="molecule type" value="Genomic_DNA"/>
</dbReference>
<evidence type="ECO:0000313" key="2">
    <source>
        <dbReference type="EMBL" id="NIJ23160.1"/>
    </source>
</evidence>